<feature type="region of interest" description="Disordered" evidence="3">
    <location>
        <begin position="171"/>
        <end position="199"/>
    </location>
</feature>
<dbReference type="InterPro" id="IPR036249">
    <property type="entry name" value="Thioredoxin-like_sf"/>
</dbReference>
<dbReference type="EMBL" id="JH992982">
    <property type="protein sequence ID" value="EKX49510.1"/>
    <property type="molecule type" value="Genomic_DNA"/>
</dbReference>
<protein>
    <submittedName>
        <fullName evidence="6">Vigilin</fullName>
    </submittedName>
</protein>
<dbReference type="OMA" id="FFAEFLM"/>
<feature type="compositionally biased region" description="Basic and acidic residues" evidence="3">
    <location>
        <begin position="171"/>
        <end position="180"/>
    </location>
</feature>
<dbReference type="Proteomes" id="UP000011087">
    <property type="component" value="Unassembled WGS sequence"/>
</dbReference>
<dbReference type="RefSeq" id="XP_005836490.1">
    <property type="nucleotide sequence ID" value="XM_005836433.1"/>
</dbReference>
<evidence type="ECO:0000256" key="3">
    <source>
        <dbReference type="SAM" id="MobiDB-lite"/>
    </source>
</evidence>
<reference evidence="6 8" key="1">
    <citation type="journal article" date="2012" name="Nature">
        <title>Algal genomes reveal evolutionary mosaicism and the fate of nucleomorphs.</title>
        <authorList>
            <consortium name="DOE Joint Genome Institute"/>
            <person name="Curtis B.A."/>
            <person name="Tanifuji G."/>
            <person name="Burki F."/>
            <person name="Gruber A."/>
            <person name="Irimia M."/>
            <person name="Maruyama S."/>
            <person name="Arias M.C."/>
            <person name="Ball S.G."/>
            <person name="Gile G.H."/>
            <person name="Hirakawa Y."/>
            <person name="Hopkins J.F."/>
            <person name="Kuo A."/>
            <person name="Rensing S.A."/>
            <person name="Schmutz J."/>
            <person name="Symeonidi A."/>
            <person name="Elias M."/>
            <person name="Eveleigh R.J."/>
            <person name="Herman E.K."/>
            <person name="Klute M.J."/>
            <person name="Nakayama T."/>
            <person name="Obornik M."/>
            <person name="Reyes-Prieto A."/>
            <person name="Armbrust E.V."/>
            <person name="Aves S.J."/>
            <person name="Beiko R.G."/>
            <person name="Coutinho P."/>
            <person name="Dacks J.B."/>
            <person name="Durnford D.G."/>
            <person name="Fast N.M."/>
            <person name="Green B.R."/>
            <person name="Grisdale C.J."/>
            <person name="Hempel F."/>
            <person name="Henrissat B."/>
            <person name="Hoppner M.P."/>
            <person name="Ishida K."/>
            <person name="Kim E."/>
            <person name="Koreny L."/>
            <person name="Kroth P.G."/>
            <person name="Liu Y."/>
            <person name="Malik S.B."/>
            <person name="Maier U.G."/>
            <person name="McRose D."/>
            <person name="Mock T."/>
            <person name="Neilson J.A."/>
            <person name="Onodera N.T."/>
            <person name="Poole A.M."/>
            <person name="Pritham E.J."/>
            <person name="Richards T.A."/>
            <person name="Rocap G."/>
            <person name="Roy S.W."/>
            <person name="Sarai C."/>
            <person name="Schaack S."/>
            <person name="Shirato S."/>
            <person name="Slamovits C.H."/>
            <person name="Spencer D.F."/>
            <person name="Suzuki S."/>
            <person name="Worden A.Z."/>
            <person name="Zauner S."/>
            <person name="Barry K."/>
            <person name="Bell C."/>
            <person name="Bharti A.K."/>
            <person name="Crow J.A."/>
            <person name="Grimwood J."/>
            <person name="Kramer R."/>
            <person name="Lindquist E."/>
            <person name="Lucas S."/>
            <person name="Salamov A."/>
            <person name="McFadden G.I."/>
            <person name="Lane C.E."/>
            <person name="Keeling P.J."/>
            <person name="Gray M.W."/>
            <person name="Grigoriev I.V."/>
            <person name="Archibald J.M."/>
        </authorList>
    </citation>
    <scope>NUCLEOTIDE SEQUENCE</scope>
    <source>
        <strain evidence="6 8">CCMP2712</strain>
    </source>
</reference>
<organism evidence="6">
    <name type="scientific">Guillardia theta (strain CCMP2712)</name>
    <name type="common">Cryptophyte</name>
    <dbReference type="NCBI Taxonomy" id="905079"/>
    <lineage>
        <taxon>Eukaryota</taxon>
        <taxon>Cryptophyceae</taxon>
        <taxon>Pyrenomonadales</taxon>
        <taxon>Geminigeraceae</taxon>
        <taxon>Guillardia</taxon>
    </lineage>
</organism>
<evidence type="ECO:0000313" key="6">
    <source>
        <dbReference type="EMBL" id="EKX49510.1"/>
    </source>
</evidence>
<dbReference type="InterPro" id="IPR004088">
    <property type="entry name" value="KH_dom_type_1"/>
</dbReference>
<dbReference type="eggNOG" id="KOG2208">
    <property type="taxonomic scope" value="Eukaryota"/>
</dbReference>
<feature type="compositionally biased region" description="Basic and acidic residues" evidence="3">
    <location>
        <begin position="96"/>
        <end position="105"/>
    </location>
</feature>
<dbReference type="PROSITE" id="PS50084">
    <property type="entry name" value="KH_TYPE_1"/>
    <property type="match status" value="13"/>
</dbReference>
<feature type="domain" description="K Homology" evidence="5">
    <location>
        <begin position="1157"/>
        <end position="1227"/>
    </location>
</feature>
<feature type="domain" description="K Homology" evidence="5">
    <location>
        <begin position="1431"/>
        <end position="1496"/>
    </location>
</feature>
<dbReference type="Pfam" id="PF00013">
    <property type="entry name" value="KH_1"/>
    <property type="match status" value="9"/>
</dbReference>
<proteinExistence type="predicted"/>
<feature type="compositionally biased region" description="Basic and acidic residues" evidence="3">
    <location>
        <begin position="121"/>
        <end position="146"/>
    </location>
</feature>
<feature type="domain" description="K Homology" evidence="5">
    <location>
        <begin position="933"/>
        <end position="1002"/>
    </location>
</feature>
<evidence type="ECO:0000313" key="7">
    <source>
        <dbReference type="EnsemblProtists" id="EKX49510"/>
    </source>
</evidence>
<feature type="domain" description="K Homology" evidence="5">
    <location>
        <begin position="710"/>
        <end position="777"/>
    </location>
</feature>
<dbReference type="EnsemblProtists" id="EKX49510">
    <property type="protein sequence ID" value="EKX49510"/>
    <property type="gene ID" value="GUITHDRAFT_162106"/>
</dbReference>
<reference evidence="8" key="2">
    <citation type="submission" date="2012-11" db="EMBL/GenBank/DDBJ databases">
        <authorList>
            <person name="Kuo A."/>
            <person name="Curtis B.A."/>
            <person name="Tanifuji G."/>
            <person name="Burki F."/>
            <person name="Gruber A."/>
            <person name="Irimia M."/>
            <person name="Maruyama S."/>
            <person name="Arias M.C."/>
            <person name="Ball S.G."/>
            <person name="Gile G.H."/>
            <person name="Hirakawa Y."/>
            <person name="Hopkins J.F."/>
            <person name="Rensing S.A."/>
            <person name="Schmutz J."/>
            <person name="Symeonidi A."/>
            <person name="Elias M."/>
            <person name="Eveleigh R.J."/>
            <person name="Herman E.K."/>
            <person name="Klute M.J."/>
            <person name="Nakayama T."/>
            <person name="Obornik M."/>
            <person name="Reyes-Prieto A."/>
            <person name="Armbrust E.V."/>
            <person name="Aves S.J."/>
            <person name="Beiko R.G."/>
            <person name="Coutinho P."/>
            <person name="Dacks J.B."/>
            <person name="Durnford D.G."/>
            <person name="Fast N.M."/>
            <person name="Green B.R."/>
            <person name="Grisdale C."/>
            <person name="Hempe F."/>
            <person name="Henrissat B."/>
            <person name="Hoppner M.P."/>
            <person name="Ishida K.-I."/>
            <person name="Kim E."/>
            <person name="Koreny L."/>
            <person name="Kroth P.G."/>
            <person name="Liu Y."/>
            <person name="Malik S.-B."/>
            <person name="Maier U.G."/>
            <person name="McRose D."/>
            <person name="Mock T."/>
            <person name="Neilson J.A."/>
            <person name="Onodera N.T."/>
            <person name="Poole A.M."/>
            <person name="Pritham E.J."/>
            <person name="Richards T.A."/>
            <person name="Rocap G."/>
            <person name="Roy S.W."/>
            <person name="Sarai C."/>
            <person name="Schaack S."/>
            <person name="Shirato S."/>
            <person name="Slamovits C.H."/>
            <person name="Spencer D.F."/>
            <person name="Suzuki S."/>
            <person name="Worden A.Z."/>
            <person name="Zauner S."/>
            <person name="Barry K."/>
            <person name="Bell C."/>
            <person name="Bharti A.K."/>
            <person name="Crow J.A."/>
            <person name="Grimwood J."/>
            <person name="Kramer R."/>
            <person name="Lindquist E."/>
            <person name="Lucas S."/>
            <person name="Salamov A."/>
            <person name="McFadden G.I."/>
            <person name="Lane C.E."/>
            <person name="Keeling P.J."/>
            <person name="Gray M.W."/>
            <person name="Grigoriev I.V."/>
            <person name="Archibald J.M."/>
        </authorList>
    </citation>
    <scope>NUCLEOTIDE SEQUENCE</scope>
    <source>
        <strain evidence="8">CCMP2712</strain>
    </source>
</reference>
<dbReference type="Gene3D" id="3.40.30.10">
    <property type="entry name" value="Glutaredoxin"/>
    <property type="match status" value="1"/>
</dbReference>
<keyword evidence="4" id="KW-0732">Signal</keyword>
<dbReference type="SUPFAM" id="SSF52833">
    <property type="entry name" value="Thioredoxin-like"/>
    <property type="match status" value="1"/>
</dbReference>
<feature type="domain" description="K Homology" evidence="5">
    <location>
        <begin position="435"/>
        <end position="501"/>
    </location>
</feature>
<keyword evidence="1" id="KW-0677">Repeat</keyword>
<feature type="domain" description="K Homology" evidence="5">
    <location>
        <begin position="570"/>
        <end position="642"/>
    </location>
</feature>
<feature type="domain" description="K Homology" evidence="5">
    <location>
        <begin position="1003"/>
        <end position="1091"/>
    </location>
</feature>
<dbReference type="InterPro" id="IPR004087">
    <property type="entry name" value="KH_dom"/>
</dbReference>
<feature type="region of interest" description="Disordered" evidence="3">
    <location>
        <begin position="96"/>
        <end position="157"/>
    </location>
</feature>
<dbReference type="GO" id="GO:0003723">
    <property type="term" value="F:RNA binding"/>
    <property type="evidence" value="ECO:0007669"/>
    <property type="project" value="UniProtKB-UniRule"/>
</dbReference>
<dbReference type="HOGENOM" id="CLU_248539_0_0_1"/>
<dbReference type="PaxDb" id="55529-EKX49510"/>
<dbReference type="SMART" id="SM00322">
    <property type="entry name" value="KH"/>
    <property type="match status" value="13"/>
</dbReference>
<gene>
    <name evidence="6" type="ORF">GUITHDRAFT_162106</name>
</gene>
<reference evidence="7" key="3">
    <citation type="submission" date="2015-06" db="UniProtKB">
        <authorList>
            <consortium name="EnsemblProtists"/>
        </authorList>
    </citation>
    <scope>IDENTIFICATION</scope>
</reference>
<evidence type="ECO:0000256" key="2">
    <source>
        <dbReference type="PROSITE-ProRule" id="PRU00117"/>
    </source>
</evidence>
<dbReference type="OrthoDB" id="10027144at2759"/>
<feature type="domain" description="K Homology" evidence="5">
    <location>
        <begin position="643"/>
        <end position="709"/>
    </location>
</feature>
<evidence type="ECO:0000259" key="5">
    <source>
        <dbReference type="SMART" id="SM00322"/>
    </source>
</evidence>
<feature type="signal peptide" evidence="4">
    <location>
        <begin position="1"/>
        <end position="29"/>
    </location>
</feature>
<sequence length="1504" mass="168407">MPHRMSGTRWLPVILISAALSGSNTHVECFIPTVLRGKGSLSSPWRCIPPLSQQRATGSCRPKVAGTFRRGASMPIRAAVQQDDDDQLRKQFDDLLEKSGRDSGMKKLKAPKGSWASMSGGKKEEAKKDLVTKGESSREESVEETTKMQAKPSIPSYAQMDAYLKGKKTEPLEEHKDAEAAKTPNLVRPSYSISKSASNTDSTNVVSVKSFEEGDDVPLDLFQQLVDNEDKPIDLSELESMGKKLLLIVPEPSRHSGSASDNWTKLLIDIQNKLGSRLPAVSCIAVSPEPSGLHVKMLNKFKLKLFSFVSDPDRRLMHALKLWDPKAAGTGVTMERQTFIIDVSSKRFVKILRQEPFLGHADIVRDSLIALSGMQEDDTSTGTEVLSGPPLRAFGAKEEGGAMESTQTDPVSSSSIEEVQLEQIMDKPQRMGESLIVQVVIDVDEDLVGVIIGKKGATIRQLQEDTGAKIKIETTPMCRALIRGTREQCKLAIEQIEEMTLNLQMISLDVPQSFAKSRVNFKKLAEVREQLNADIRLEKGEQNENLRWIVRGRDLDEEEVNVLLNSVLESSMPQDVFVYEHGNDQLLVRSLLGMKGSFIKQLEEEAGLTLRFRNDGKTISFTAFGSPEVIEQLRSRFKERMASMVEEILPLQDEEINTLLANGGKNVRKVEEGCEALVSIEREPSMQMRVRGEKEEVKKAIDTARMVLGMQESDMLLIPNNLCRMLVGPRRANLNWLEEEAGCFFNVKNQGNEIYLQISGNEEQRAAGANMVKELLYSNSSKYTATKKLSSDLVAELLRRKGMKMREIETSTGTYISAIKLQDEDGVEDQEGNFSGILLRGTPDAINRAFAMIEERLEQSVDELLLDEILGKEASVFELRALIGFKGQKIAEIEQQTGAIVRIDQGERPRLRISGSQVEKDKVVKLIREWLSGSKTEFMPLDKSMHGSLIGVRGRVVRWMEERSGARISFQTDKETAEIGMLVCGSEQQCSAAIELARDILENEKFEHFFLPASSFGAILGPKGKYVKEIEMMSGARVHVLDDYNSMEMSRFGVNVQEILSQKSKEDMAIIVKGSNEQRRLARDLISDFLEASGVDVHTFSHEDFDSISSVRGSFIVMLEEECSVMAKLNFKNSTIEIKGKEKDRRAAFEKIRHYLALEEQEILFEAEFPVIMLRSFIGLNGKNVKEVEKRTGCWIRVVSESRFHLILKGDAEARGRVVKEVDEWKRNNQHERFPMEESKHYAIIGKQGATIHKIEQESNTVICFSTTPEPAMIVFGKEEDRKVAFALAQQVAQGNSREQDVMTIPRELHALIIGMNGKSIKKVEQDSGARVQIKGIDVDNCIITGTDVQRSAAMRMLQDMVRGHGTSKVPCEERLHRVIIGPRGSTVTWIEKRSSTVISFMGGSQPCVVIKGAEDDRAQAVSLVEEILKEEIEEKFYVEQRYHGYLIGPGGSRIREIEDTTGTRIDISDEEPVIVITGLRVCRDEAWELIQAKMDEMDAAQQE</sequence>
<name>L1JMT8_GUITC</name>
<feature type="domain" description="K Homology" evidence="5">
    <location>
        <begin position="781"/>
        <end position="858"/>
    </location>
</feature>
<accession>L1JMT8</accession>
<feature type="domain" description="K Homology" evidence="5">
    <location>
        <begin position="1364"/>
        <end position="1430"/>
    </location>
</feature>
<dbReference type="Gene3D" id="3.30.1370.10">
    <property type="entry name" value="K Homology domain, type 1"/>
    <property type="match status" value="10"/>
</dbReference>
<feature type="domain" description="K Homology" evidence="5">
    <location>
        <begin position="1297"/>
        <end position="1363"/>
    </location>
</feature>
<evidence type="ECO:0000313" key="8">
    <source>
        <dbReference type="Proteomes" id="UP000011087"/>
    </source>
</evidence>
<dbReference type="GeneID" id="17306165"/>
<dbReference type="KEGG" id="gtt:GUITHDRAFT_162106"/>
<evidence type="ECO:0000256" key="4">
    <source>
        <dbReference type="SAM" id="SignalP"/>
    </source>
</evidence>
<feature type="chain" id="PRO_5008771542" evidence="4">
    <location>
        <begin position="30"/>
        <end position="1504"/>
    </location>
</feature>
<dbReference type="PANTHER" id="PTHR10288">
    <property type="entry name" value="KH DOMAIN CONTAINING RNA BINDING PROTEIN"/>
    <property type="match status" value="1"/>
</dbReference>
<dbReference type="InterPro" id="IPR036612">
    <property type="entry name" value="KH_dom_type_1_sf"/>
</dbReference>
<feature type="domain" description="K Homology" evidence="5">
    <location>
        <begin position="1228"/>
        <end position="1294"/>
    </location>
</feature>
<feature type="domain" description="K Homology" evidence="5">
    <location>
        <begin position="868"/>
        <end position="932"/>
    </location>
</feature>
<keyword evidence="8" id="KW-1185">Reference proteome</keyword>
<dbReference type="STRING" id="905079.L1JMT8"/>
<dbReference type="CDD" id="cd00105">
    <property type="entry name" value="KH-I"/>
    <property type="match status" value="8"/>
</dbReference>
<evidence type="ECO:0000256" key="1">
    <source>
        <dbReference type="ARBA" id="ARBA00022737"/>
    </source>
</evidence>
<dbReference type="SUPFAM" id="SSF54791">
    <property type="entry name" value="Eukaryotic type KH-domain (KH-domain type I)"/>
    <property type="match status" value="10"/>
</dbReference>
<keyword evidence="2" id="KW-0694">RNA-binding</keyword>